<evidence type="ECO:0000313" key="3">
    <source>
        <dbReference type="Proteomes" id="UP000029424"/>
    </source>
</evidence>
<proteinExistence type="predicted"/>
<feature type="region of interest" description="Disordered" evidence="1">
    <location>
        <begin position="1"/>
        <end position="30"/>
    </location>
</feature>
<dbReference type="Proteomes" id="UP000029424">
    <property type="component" value="Chromosome 1"/>
</dbReference>
<keyword evidence="3" id="KW-1185">Reference proteome</keyword>
<name>A0AAI8FLK9_9BURK</name>
<evidence type="ECO:0000313" key="2">
    <source>
        <dbReference type="EMBL" id="AIO65119.1"/>
    </source>
</evidence>
<dbReference type="AlphaFoldDB" id="A0AAI8FLK9"/>
<protein>
    <submittedName>
        <fullName evidence="2">Uncharacterized protein</fullName>
    </submittedName>
</protein>
<organism evidence="2 3">
    <name type="scientific">Burkholderia oklahomensis</name>
    <dbReference type="NCBI Taxonomy" id="342113"/>
    <lineage>
        <taxon>Bacteria</taxon>
        <taxon>Pseudomonadati</taxon>
        <taxon>Pseudomonadota</taxon>
        <taxon>Betaproteobacteria</taxon>
        <taxon>Burkholderiales</taxon>
        <taxon>Burkholderiaceae</taxon>
        <taxon>Burkholderia</taxon>
        <taxon>pseudomallei group</taxon>
    </lineage>
</organism>
<accession>A0AAI8FLK9</accession>
<gene>
    <name evidence="2" type="ORF">DM82_1854</name>
</gene>
<reference evidence="2 3" key="1">
    <citation type="submission" date="2014-06" db="EMBL/GenBank/DDBJ databases">
        <authorList>
            <person name="Bishop-Lilly K.A."/>
            <person name="Broomall S.M."/>
            <person name="Chain P.S."/>
            <person name="Chertkov O."/>
            <person name="Coyne S.R."/>
            <person name="Daligault H.E."/>
            <person name="Davenport K.W."/>
            <person name="Erkkila T."/>
            <person name="Frey K.G."/>
            <person name="Gibbons H.S."/>
            <person name="Gu W."/>
            <person name="Jaissle J."/>
            <person name="Johnson S.L."/>
            <person name="Koroleva G.I."/>
            <person name="Ladner J.T."/>
            <person name="Lo C.-C."/>
            <person name="Minogue T.D."/>
            <person name="Munk C."/>
            <person name="Palacios G.F."/>
            <person name="Redden C.L."/>
            <person name="Rosenzweig C.N."/>
            <person name="Scholz M.B."/>
            <person name="Teshima H."/>
            <person name="Xu Y."/>
        </authorList>
    </citation>
    <scope>NUCLEOTIDE SEQUENCE [LARGE SCALE GENOMIC DNA]</scope>
    <source>
        <strain evidence="2 3">EO147</strain>
    </source>
</reference>
<sequence length="30" mass="3214">MHDASMESGGSPVSSANFERYACEPDARDP</sequence>
<evidence type="ECO:0000256" key="1">
    <source>
        <dbReference type="SAM" id="MobiDB-lite"/>
    </source>
</evidence>
<dbReference type="KEGG" id="bok:DM82_1854"/>
<feature type="compositionally biased region" description="Basic and acidic residues" evidence="1">
    <location>
        <begin position="21"/>
        <end position="30"/>
    </location>
</feature>
<dbReference type="EMBL" id="CP008726">
    <property type="protein sequence ID" value="AIO65119.1"/>
    <property type="molecule type" value="Genomic_DNA"/>
</dbReference>